<comment type="caution">
    <text evidence="2">The sequence shown here is derived from an EMBL/GenBank/DDBJ whole genome shotgun (WGS) entry which is preliminary data.</text>
</comment>
<evidence type="ECO:0008006" key="4">
    <source>
        <dbReference type="Google" id="ProtNLM"/>
    </source>
</evidence>
<gene>
    <name evidence="2" type="ORF">GCM10010913_23270</name>
</gene>
<dbReference type="EMBL" id="BMIW01000015">
    <property type="protein sequence ID" value="GGG00921.1"/>
    <property type="molecule type" value="Genomic_DNA"/>
</dbReference>
<organism evidence="2 3">
    <name type="scientific">Paenibacillus aceti</name>
    <dbReference type="NCBI Taxonomy" id="1820010"/>
    <lineage>
        <taxon>Bacteria</taxon>
        <taxon>Bacillati</taxon>
        <taxon>Bacillota</taxon>
        <taxon>Bacilli</taxon>
        <taxon>Bacillales</taxon>
        <taxon>Paenibacillaceae</taxon>
        <taxon>Paenibacillus</taxon>
    </lineage>
</organism>
<name>A0ABQ1VWG4_9BACL</name>
<dbReference type="RefSeq" id="WP_120463417.1">
    <property type="nucleotide sequence ID" value="NZ_KZ987724.1"/>
</dbReference>
<evidence type="ECO:0000256" key="1">
    <source>
        <dbReference type="SAM" id="Phobius"/>
    </source>
</evidence>
<reference evidence="3" key="1">
    <citation type="journal article" date="2019" name="Int. J. Syst. Evol. Microbiol.">
        <title>The Global Catalogue of Microorganisms (GCM) 10K type strain sequencing project: providing services to taxonomists for standard genome sequencing and annotation.</title>
        <authorList>
            <consortium name="The Broad Institute Genomics Platform"/>
            <consortium name="The Broad Institute Genome Sequencing Center for Infectious Disease"/>
            <person name="Wu L."/>
            <person name="Ma J."/>
        </authorList>
    </citation>
    <scope>NUCLEOTIDE SEQUENCE [LARGE SCALE GENOMIC DNA]</scope>
    <source>
        <strain evidence="3">CGMCC 1.15420</strain>
    </source>
</reference>
<evidence type="ECO:0000313" key="3">
    <source>
        <dbReference type="Proteomes" id="UP000608420"/>
    </source>
</evidence>
<accession>A0ABQ1VWG4</accession>
<keyword evidence="1" id="KW-1133">Transmembrane helix</keyword>
<keyword evidence="3" id="KW-1185">Reference proteome</keyword>
<keyword evidence="1" id="KW-0472">Membrane</keyword>
<protein>
    <recommendedName>
        <fullName evidence="4">TATA-box binding protein</fullName>
    </recommendedName>
</protein>
<dbReference type="Pfam" id="PF08680">
    <property type="entry name" value="DUF1779"/>
    <property type="match status" value="1"/>
</dbReference>
<sequence>MPGRELGWLRILKRCSFVIMGIALIMVMIGFSKLHGSKLDKVAAADKQWQSVLALAERASEGRLHATVKWQGSWESLLDPGEAADVLSTRLGLSSPTENAVQGHSVYIAQGSNGGINAKLSVMPEEGGTSYYVILLMEGDARVNAAHFSELQTTYGYSLQDEGVDVNWNTALQGSVASGLSGGLEVEGASLQELLNKLEQQAASTLQLQLYSADEYVDEESQTVSRSYEAHEMPIYVNSGEHQIALQMAVHYNEDSGEREISMGSPLLTVEY</sequence>
<feature type="transmembrane region" description="Helical" evidence="1">
    <location>
        <begin position="12"/>
        <end position="31"/>
    </location>
</feature>
<keyword evidence="1" id="KW-0812">Transmembrane</keyword>
<dbReference type="Proteomes" id="UP000608420">
    <property type="component" value="Unassembled WGS sequence"/>
</dbReference>
<dbReference type="InterPro" id="IPR014794">
    <property type="entry name" value="DUF1779"/>
</dbReference>
<dbReference type="Gene3D" id="3.30.360.40">
    <property type="entry name" value="YwmB-like"/>
    <property type="match status" value="1"/>
</dbReference>
<evidence type="ECO:0000313" key="2">
    <source>
        <dbReference type="EMBL" id="GGG00921.1"/>
    </source>
</evidence>
<proteinExistence type="predicted"/>